<dbReference type="Pfam" id="PF01088">
    <property type="entry name" value="Peptidase_C12"/>
    <property type="match status" value="1"/>
</dbReference>
<dbReference type="InterPro" id="IPR036959">
    <property type="entry name" value="Peptidase_C12_UCH_sf"/>
</dbReference>
<dbReference type="PROSITE" id="PS52049">
    <property type="entry name" value="ULD"/>
    <property type="match status" value="1"/>
</dbReference>
<dbReference type="Gene3D" id="3.40.532.10">
    <property type="entry name" value="Peptidase C12, ubiquitin carboxyl-terminal hydrolase"/>
    <property type="match status" value="1"/>
</dbReference>
<evidence type="ECO:0000256" key="4">
    <source>
        <dbReference type="ARBA" id="ARBA00022786"/>
    </source>
</evidence>
<evidence type="ECO:0000256" key="9">
    <source>
        <dbReference type="PIRSR" id="PIRSR038120-2"/>
    </source>
</evidence>
<dbReference type="VEuPathDB" id="TriTrypDB:TcIL3000.11.5350"/>
<evidence type="ECO:0000256" key="11">
    <source>
        <dbReference type="RuleBase" id="RU361215"/>
    </source>
</evidence>
<dbReference type="PANTHER" id="PTHR10589">
    <property type="entry name" value="UBIQUITIN CARBOXYL-TERMINAL HYDROLASE"/>
    <property type="match status" value="1"/>
</dbReference>
<dbReference type="InterPro" id="IPR038765">
    <property type="entry name" value="Papain-like_cys_pep_sf"/>
</dbReference>
<dbReference type="InterPro" id="IPR041507">
    <property type="entry name" value="UCH_C"/>
</dbReference>
<evidence type="ECO:0000256" key="5">
    <source>
        <dbReference type="ARBA" id="ARBA00022801"/>
    </source>
</evidence>
<feature type="site" description="Transition state stabilizer" evidence="10">
    <location>
        <position position="78"/>
    </location>
</feature>
<evidence type="ECO:0000256" key="1">
    <source>
        <dbReference type="ARBA" id="ARBA00000707"/>
    </source>
</evidence>
<evidence type="ECO:0000259" key="13">
    <source>
        <dbReference type="PROSITE" id="PS52048"/>
    </source>
</evidence>
<keyword evidence="4 7" id="KW-0833">Ubl conjugation pathway</keyword>
<sequence>MSDWCLIESDPAVFTELIELFGARCLAVEEVIGLEHEFLRDYANIYGLILLFKWKGGKERSAADGIIVPDAPVYFAKQSINNACATFAIVNTLLNHSDKIELGETLENFLSFTQDMNPSLRGTQVGECDVLREAHNSFAPVELFSIDQSASESGDAYHFVTFVYKSGTIWELDGLQDGPIIAADADDQNYKEKLMEVVSKRVMEKSAEDSKDGGEGICFSLMAVVDDPLPLLEKQIEEAMLQEIPTQYLEERLAQLREKRKKGKQENQRRRHNYVPMIVELLKALAEKGKLKGILDDALLKKENRTQKQ</sequence>
<proteinExistence type="inferred from homology"/>
<evidence type="ECO:0000313" key="14">
    <source>
        <dbReference type="EMBL" id="CCC95121.1"/>
    </source>
</evidence>
<dbReference type="PRINTS" id="PR00707">
    <property type="entry name" value="UBCTHYDRLASE"/>
</dbReference>
<dbReference type="InterPro" id="IPR001578">
    <property type="entry name" value="Peptidase_C12_UCH"/>
</dbReference>
<feature type="active site" description="Proton donor" evidence="8 10">
    <location>
        <position position="158"/>
    </location>
</feature>
<comment type="catalytic activity">
    <reaction evidence="1 7 10 11">
        <text>Thiol-dependent hydrolysis of ester, thioester, amide, peptide and isopeptide bonds formed by the C-terminal Gly of ubiquitin (a 76-residue protein attached to proteins as an intracellular targeting signal).</text>
        <dbReference type="EC" id="3.4.19.12"/>
    </reaction>
</comment>
<dbReference type="GO" id="GO:0004843">
    <property type="term" value="F:cysteine-type deubiquitinase activity"/>
    <property type="evidence" value="ECO:0007669"/>
    <property type="project" value="UniProtKB-UniRule"/>
</dbReference>
<evidence type="ECO:0000256" key="6">
    <source>
        <dbReference type="ARBA" id="ARBA00022807"/>
    </source>
</evidence>
<accession>G0V0F0</accession>
<comment type="similarity">
    <text evidence="2 7 10 11">Belongs to the peptidase C12 family.</text>
</comment>
<dbReference type="EMBL" id="HE575324">
    <property type="protein sequence ID" value="CCC95121.1"/>
    <property type="molecule type" value="Genomic_DNA"/>
</dbReference>
<dbReference type="Pfam" id="PF18031">
    <property type="entry name" value="UCH_C"/>
    <property type="match status" value="1"/>
</dbReference>
<dbReference type="GO" id="GO:0016579">
    <property type="term" value="P:protein deubiquitination"/>
    <property type="evidence" value="ECO:0007669"/>
    <property type="project" value="InterPro"/>
</dbReference>
<dbReference type="PROSITE" id="PS52048">
    <property type="entry name" value="UCH_DOMAIN"/>
    <property type="match status" value="1"/>
</dbReference>
<feature type="active site" description="Nucleophile" evidence="8 10">
    <location>
        <position position="84"/>
    </location>
</feature>
<evidence type="ECO:0000256" key="3">
    <source>
        <dbReference type="ARBA" id="ARBA00022670"/>
    </source>
</evidence>
<name>G0V0F0_TRYCI</name>
<keyword evidence="3 7" id="KW-0645">Protease</keyword>
<evidence type="ECO:0000256" key="2">
    <source>
        <dbReference type="ARBA" id="ARBA00009326"/>
    </source>
</evidence>
<evidence type="ECO:0000256" key="7">
    <source>
        <dbReference type="PIRNR" id="PIRNR038120"/>
    </source>
</evidence>
<keyword evidence="12" id="KW-0175">Coiled coil</keyword>
<dbReference type="InterPro" id="IPR017390">
    <property type="entry name" value="Ubiquitinyl_hydrolase_UCH37"/>
</dbReference>
<gene>
    <name evidence="14" type="ORF">TCIL3000_11_5350</name>
</gene>
<dbReference type="PANTHER" id="PTHR10589:SF16">
    <property type="entry name" value="UBIQUITIN CARBOXYL-TERMINAL HYDROLASE ISOZYME L5"/>
    <property type="match status" value="1"/>
</dbReference>
<reference evidence="14" key="1">
    <citation type="journal article" date="2012" name="Proc. Natl. Acad. Sci. U.S.A.">
        <title>Antigenic diversity is generated by distinct evolutionary mechanisms in African trypanosome species.</title>
        <authorList>
            <person name="Jackson A.P."/>
            <person name="Berry A."/>
            <person name="Aslett M."/>
            <person name="Allison H.C."/>
            <person name="Burton P."/>
            <person name="Vavrova-Anderson J."/>
            <person name="Brown R."/>
            <person name="Browne H."/>
            <person name="Corton N."/>
            <person name="Hauser H."/>
            <person name="Gamble J."/>
            <person name="Gilderthorp R."/>
            <person name="Marcello L."/>
            <person name="McQuillan J."/>
            <person name="Otto T.D."/>
            <person name="Quail M.A."/>
            <person name="Sanders M.J."/>
            <person name="van Tonder A."/>
            <person name="Ginger M.L."/>
            <person name="Field M.C."/>
            <person name="Barry J.D."/>
            <person name="Hertz-Fowler C."/>
            <person name="Berriman M."/>
        </authorList>
    </citation>
    <scope>NUCLEOTIDE SEQUENCE</scope>
    <source>
        <strain evidence="14">IL3000</strain>
    </source>
</reference>
<feature type="coiled-coil region" evidence="12">
    <location>
        <begin position="246"/>
        <end position="273"/>
    </location>
</feature>
<evidence type="ECO:0000256" key="8">
    <source>
        <dbReference type="PIRSR" id="PIRSR038120-1"/>
    </source>
</evidence>
<evidence type="ECO:0000256" key="10">
    <source>
        <dbReference type="PROSITE-ProRule" id="PRU01393"/>
    </source>
</evidence>
<dbReference type="PIRSF" id="PIRSF038120">
    <property type="entry name" value="Ubiquitinyl_hydrolase_UCH37"/>
    <property type="match status" value="1"/>
</dbReference>
<dbReference type="SUPFAM" id="SSF54001">
    <property type="entry name" value="Cysteine proteinases"/>
    <property type="match status" value="1"/>
</dbReference>
<feature type="domain" description="UCH catalytic" evidence="13">
    <location>
        <begin position="3"/>
        <end position="226"/>
    </location>
</feature>
<evidence type="ECO:0000256" key="12">
    <source>
        <dbReference type="SAM" id="Coils"/>
    </source>
</evidence>
<dbReference type="GO" id="GO:0005737">
    <property type="term" value="C:cytoplasm"/>
    <property type="evidence" value="ECO:0007669"/>
    <property type="project" value="TreeGrafter"/>
</dbReference>
<keyword evidence="6 7" id="KW-0788">Thiol protease</keyword>
<feature type="site" description="Important for enzyme activity" evidence="9 10">
    <location>
        <position position="173"/>
    </location>
</feature>
<keyword evidence="5 7" id="KW-0378">Hydrolase</keyword>
<dbReference type="GO" id="GO:0006511">
    <property type="term" value="P:ubiquitin-dependent protein catabolic process"/>
    <property type="evidence" value="ECO:0007669"/>
    <property type="project" value="UniProtKB-UniRule"/>
</dbReference>
<organism evidence="14">
    <name type="scientific">Trypanosoma congolense (strain IL3000)</name>
    <dbReference type="NCBI Taxonomy" id="1068625"/>
    <lineage>
        <taxon>Eukaryota</taxon>
        <taxon>Discoba</taxon>
        <taxon>Euglenozoa</taxon>
        <taxon>Kinetoplastea</taxon>
        <taxon>Metakinetoplastina</taxon>
        <taxon>Trypanosomatida</taxon>
        <taxon>Trypanosomatidae</taxon>
        <taxon>Trypanosoma</taxon>
        <taxon>Nannomonas</taxon>
    </lineage>
</organism>
<protein>
    <recommendedName>
        <fullName evidence="7 11">Ubiquitin carboxyl-terminal hydrolase</fullName>
        <ecNumber evidence="7 11">3.4.19.12</ecNumber>
    </recommendedName>
</protein>
<dbReference type="AlphaFoldDB" id="G0V0F0"/>
<dbReference type="EC" id="3.4.19.12" evidence="7 11"/>